<proteinExistence type="predicted"/>
<dbReference type="GO" id="GO:0006075">
    <property type="term" value="P:(1-&gt;3)-beta-D-glucan biosynthetic process"/>
    <property type="evidence" value="ECO:0007669"/>
    <property type="project" value="InterPro"/>
</dbReference>
<name>A0AB34K955_PRYPA</name>
<keyword evidence="3" id="KW-1185">Reference proteome</keyword>
<protein>
    <recommendedName>
        <fullName evidence="1">Glycosyl transferase 48 domain-containing protein</fullName>
    </recommendedName>
</protein>
<dbReference type="Proteomes" id="UP001515480">
    <property type="component" value="Unassembled WGS sequence"/>
</dbReference>
<dbReference type="GO" id="GO:0000148">
    <property type="term" value="C:1,3-beta-D-glucan synthase complex"/>
    <property type="evidence" value="ECO:0007669"/>
    <property type="project" value="InterPro"/>
</dbReference>
<reference evidence="2 3" key="1">
    <citation type="journal article" date="2024" name="Science">
        <title>Giant polyketide synthase enzymes in the biosynthesis of giant marine polyether toxins.</title>
        <authorList>
            <person name="Fallon T.R."/>
            <person name="Shende V.V."/>
            <person name="Wierzbicki I.H."/>
            <person name="Pendleton A.L."/>
            <person name="Watervoot N.F."/>
            <person name="Auber R.P."/>
            <person name="Gonzalez D.J."/>
            <person name="Wisecaver J.H."/>
            <person name="Moore B.S."/>
        </authorList>
    </citation>
    <scope>NUCLEOTIDE SEQUENCE [LARGE SCALE GENOMIC DNA]</scope>
    <source>
        <strain evidence="2 3">12B1</strain>
    </source>
</reference>
<dbReference type="GO" id="GO:0005886">
    <property type="term" value="C:plasma membrane"/>
    <property type="evidence" value="ECO:0007669"/>
    <property type="project" value="TreeGrafter"/>
</dbReference>
<evidence type="ECO:0000259" key="1">
    <source>
        <dbReference type="Pfam" id="PF02364"/>
    </source>
</evidence>
<dbReference type="GO" id="GO:0003843">
    <property type="term" value="F:1,3-beta-D-glucan synthase activity"/>
    <property type="evidence" value="ECO:0007669"/>
    <property type="project" value="InterPro"/>
</dbReference>
<feature type="domain" description="Glycosyl transferase 48" evidence="1">
    <location>
        <begin position="273"/>
        <end position="349"/>
    </location>
</feature>
<dbReference type="PANTHER" id="PTHR12741:SF48">
    <property type="entry name" value="1,3-BETA-GLUCAN SYNTHASE COMPONENT FKS1-RELATED"/>
    <property type="match status" value="1"/>
</dbReference>
<evidence type="ECO:0000313" key="2">
    <source>
        <dbReference type="EMBL" id="KAL1529857.1"/>
    </source>
</evidence>
<feature type="domain" description="Glycosyl transferase 48" evidence="1">
    <location>
        <begin position="12"/>
        <end position="270"/>
    </location>
</feature>
<sequence length="351" mass="39511">MLYAEAIRILARLEEVPETEVEALVASKFEYVVTCQTYGQLRTSADLLDRWKANSIDELRHRYPNNLRIAYIDHSPDNAYFSVLLGVDPETREEQVLFKVKLPGDPIVGEGKPENQNHAIIFTRGEHLQTLDMNQDGYLGEALKLRNLLESFKGNIRIVGCREHIFSAAGGALAAFAASSEFVFGTSLQRFMTYPLCVRFHYGHPDVWDKQWALSNGGVSKASRTLHVSEDVFAGFNCVMRGGHVIYQEFMHVGKGRDMSFIGVNGFEQKYILELWVERGFVIALWENCKLALSCSWLFFLFASQTKGYHFASALRQGHAGYIATGRGYVIETGSFVKLYATFATVGFVTV</sequence>
<organism evidence="2 3">
    <name type="scientific">Prymnesium parvum</name>
    <name type="common">Toxic golden alga</name>
    <dbReference type="NCBI Taxonomy" id="97485"/>
    <lineage>
        <taxon>Eukaryota</taxon>
        <taxon>Haptista</taxon>
        <taxon>Haptophyta</taxon>
        <taxon>Prymnesiophyceae</taxon>
        <taxon>Prymnesiales</taxon>
        <taxon>Prymnesiaceae</taxon>
        <taxon>Prymnesium</taxon>
    </lineage>
</organism>
<dbReference type="Pfam" id="PF02364">
    <property type="entry name" value="Glucan_synthase"/>
    <property type="match status" value="2"/>
</dbReference>
<dbReference type="InterPro" id="IPR003440">
    <property type="entry name" value="Glyco_trans_48_dom"/>
</dbReference>
<accession>A0AB34K955</accession>
<dbReference type="EMBL" id="JBGBPQ010000001">
    <property type="protein sequence ID" value="KAL1529857.1"/>
    <property type="molecule type" value="Genomic_DNA"/>
</dbReference>
<dbReference type="PANTHER" id="PTHR12741">
    <property type="entry name" value="LYST-INTERACTING PROTEIN LIP5 DOPAMINE RESPONSIVE PROTEIN DRG-1"/>
    <property type="match status" value="1"/>
</dbReference>
<comment type="caution">
    <text evidence="2">The sequence shown here is derived from an EMBL/GenBank/DDBJ whole genome shotgun (WGS) entry which is preliminary data.</text>
</comment>
<dbReference type="AlphaFoldDB" id="A0AB34K955"/>
<gene>
    <name evidence="2" type="ORF">AB1Y20_000788</name>
</gene>
<evidence type="ECO:0000313" key="3">
    <source>
        <dbReference type="Proteomes" id="UP001515480"/>
    </source>
</evidence>